<feature type="active site" description="Proton acceptor" evidence="2">
    <location>
        <position position="179"/>
    </location>
</feature>
<evidence type="ECO:0000256" key="1">
    <source>
        <dbReference type="ARBA" id="ARBA00001933"/>
    </source>
</evidence>
<dbReference type="InterPro" id="IPR015422">
    <property type="entry name" value="PyrdxlP-dep_Trfase_small"/>
</dbReference>
<dbReference type="RefSeq" id="WP_203937319.1">
    <property type="nucleotide sequence ID" value="NZ_BAAAGJ010000005.1"/>
</dbReference>
<dbReference type="InterPro" id="IPR015421">
    <property type="entry name" value="PyrdxlP-dep_Trfase_major"/>
</dbReference>
<protein>
    <submittedName>
        <fullName evidence="5">UDP-4-amino-4,6-dideoxy-N-acetyl-beta-L-altrosami ne transaminase</fullName>
    </submittedName>
</protein>
<keyword evidence="3 4" id="KW-0663">Pyridoxal phosphate</keyword>
<evidence type="ECO:0000256" key="3">
    <source>
        <dbReference type="PIRSR" id="PIRSR000390-2"/>
    </source>
</evidence>
<reference evidence="5" key="1">
    <citation type="submission" date="2021-01" db="EMBL/GenBank/DDBJ databases">
        <title>Whole genome shotgun sequence of Spirilliplanes yamanashiensis NBRC 15828.</title>
        <authorList>
            <person name="Komaki H."/>
            <person name="Tamura T."/>
        </authorList>
    </citation>
    <scope>NUCLEOTIDE SEQUENCE</scope>
    <source>
        <strain evidence="5">NBRC 15828</strain>
    </source>
</reference>
<sequence length="371" mass="39761">MIPYGRQSVDDSDVEAVVAALRSDWLTTGPRVDAFEAELAAVAGAPCAAVSNGTAALHTAYAAARVGPGDEVVTTPMTFVATASTAAMLGATVVFADVEEDTANLDPAAASAATTARTRAITAVDYAGHPAEYDDLRKVADSAGAVLIADAAHAIGSAYRGRPVGSLADLTTFSFFPTKNLTTGEGGAVATADPALMARVRRFRTVGIERRELRYPDEGGWHQEVPEFGLNYRLPDVLCALGSSQLRRLAAFKARRAALSARYDELLAGVPGLRLPARRAWADPLRHLYPVRVLGGRRREVYDRLRAAGIGVQVNYIPAYWHPVFADLGYRRGMCPVAEAFYAEQLSLPLYADLTDAEQDRVVAELRRILS</sequence>
<dbReference type="PIRSF" id="PIRSF000390">
    <property type="entry name" value="PLP_StrS"/>
    <property type="match status" value="1"/>
</dbReference>
<dbReference type="SUPFAM" id="SSF53383">
    <property type="entry name" value="PLP-dependent transferases"/>
    <property type="match status" value="1"/>
</dbReference>
<dbReference type="GO" id="GO:0000271">
    <property type="term" value="P:polysaccharide biosynthetic process"/>
    <property type="evidence" value="ECO:0007669"/>
    <property type="project" value="TreeGrafter"/>
</dbReference>
<dbReference type="CDD" id="cd00616">
    <property type="entry name" value="AHBA_syn"/>
    <property type="match status" value="1"/>
</dbReference>
<evidence type="ECO:0000313" key="5">
    <source>
        <dbReference type="EMBL" id="GIJ01995.1"/>
    </source>
</evidence>
<dbReference type="Gene3D" id="3.40.640.10">
    <property type="entry name" value="Type I PLP-dependent aspartate aminotransferase-like (Major domain)"/>
    <property type="match status" value="1"/>
</dbReference>
<proteinExistence type="inferred from homology"/>
<dbReference type="GO" id="GO:0030170">
    <property type="term" value="F:pyridoxal phosphate binding"/>
    <property type="evidence" value="ECO:0007669"/>
    <property type="project" value="TreeGrafter"/>
</dbReference>
<dbReference type="EMBL" id="BOOY01000007">
    <property type="protein sequence ID" value="GIJ01995.1"/>
    <property type="molecule type" value="Genomic_DNA"/>
</dbReference>
<dbReference type="Proteomes" id="UP000652013">
    <property type="component" value="Unassembled WGS sequence"/>
</dbReference>
<dbReference type="Pfam" id="PF01041">
    <property type="entry name" value="DegT_DnrJ_EryC1"/>
    <property type="match status" value="1"/>
</dbReference>
<evidence type="ECO:0000256" key="2">
    <source>
        <dbReference type="PIRSR" id="PIRSR000390-1"/>
    </source>
</evidence>
<dbReference type="AlphaFoldDB" id="A0A8J4DII6"/>
<name>A0A8J4DII6_9ACTN</name>
<dbReference type="Gene3D" id="3.90.1150.10">
    <property type="entry name" value="Aspartate Aminotransferase, domain 1"/>
    <property type="match status" value="1"/>
</dbReference>
<comment type="similarity">
    <text evidence="4">Belongs to the DegT/DnrJ/EryC1 family.</text>
</comment>
<dbReference type="InterPro" id="IPR000653">
    <property type="entry name" value="DegT/StrS_aminotransferase"/>
</dbReference>
<comment type="caution">
    <text evidence="5">The sequence shown here is derived from an EMBL/GenBank/DDBJ whole genome shotgun (WGS) entry which is preliminary data.</text>
</comment>
<organism evidence="5 6">
    <name type="scientific">Spirilliplanes yamanashiensis</name>
    <dbReference type="NCBI Taxonomy" id="42233"/>
    <lineage>
        <taxon>Bacteria</taxon>
        <taxon>Bacillati</taxon>
        <taxon>Actinomycetota</taxon>
        <taxon>Actinomycetes</taxon>
        <taxon>Micromonosporales</taxon>
        <taxon>Micromonosporaceae</taxon>
        <taxon>Spirilliplanes</taxon>
    </lineage>
</organism>
<dbReference type="InterPro" id="IPR015424">
    <property type="entry name" value="PyrdxlP-dep_Trfase"/>
</dbReference>
<dbReference type="PANTHER" id="PTHR30244:SF34">
    <property type="entry name" value="DTDP-4-AMINO-4,6-DIDEOXYGALACTOSE TRANSAMINASE"/>
    <property type="match status" value="1"/>
</dbReference>
<gene>
    <name evidence="5" type="ORF">Sya03_13470</name>
</gene>
<feature type="modified residue" description="N6-(pyridoxal phosphate)lysine" evidence="3">
    <location>
        <position position="179"/>
    </location>
</feature>
<comment type="cofactor">
    <cofactor evidence="1">
        <name>pyridoxal 5'-phosphate</name>
        <dbReference type="ChEBI" id="CHEBI:597326"/>
    </cofactor>
</comment>
<evidence type="ECO:0000256" key="4">
    <source>
        <dbReference type="RuleBase" id="RU004508"/>
    </source>
</evidence>
<evidence type="ECO:0000313" key="6">
    <source>
        <dbReference type="Proteomes" id="UP000652013"/>
    </source>
</evidence>
<keyword evidence="6" id="KW-1185">Reference proteome</keyword>
<dbReference type="PANTHER" id="PTHR30244">
    <property type="entry name" value="TRANSAMINASE"/>
    <property type="match status" value="1"/>
</dbReference>
<accession>A0A8J4DII6</accession>
<dbReference type="GO" id="GO:0008483">
    <property type="term" value="F:transaminase activity"/>
    <property type="evidence" value="ECO:0007669"/>
    <property type="project" value="TreeGrafter"/>
</dbReference>